<proteinExistence type="predicted"/>
<dbReference type="RefSeq" id="XP_022323394.1">
    <property type="nucleotide sequence ID" value="XM_022467686.1"/>
</dbReference>
<evidence type="ECO:0000313" key="5">
    <source>
        <dbReference type="Proteomes" id="UP000694844"/>
    </source>
</evidence>
<dbReference type="Pfam" id="PF00076">
    <property type="entry name" value="RRM_1"/>
    <property type="match status" value="1"/>
</dbReference>
<organism evidence="5 6">
    <name type="scientific">Crassostrea virginica</name>
    <name type="common">Eastern oyster</name>
    <dbReference type="NCBI Taxonomy" id="6565"/>
    <lineage>
        <taxon>Eukaryota</taxon>
        <taxon>Metazoa</taxon>
        <taxon>Spiralia</taxon>
        <taxon>Lophotrochozoa</taxon>
        <taxon>Mollusca</taxon>
        <taxon>Bivalvia</taxon>
        <taxon>Autobranchia</taxon>
        <taxon>Pteriomorphia</taxon>
        <taxon>Ostreida</taxon>
        <taxon>Ostreoidea</taxon>
        <taxon>Ostreidae</taxon>
        <taxon>Crassostrea</taxon>
    </lineage>
</organism>
<dbReference type="InterPro" id="IPR045164">
    <property type="entry name" value="RBM41/RNPC3"/>
</dbReference>
<dbReference type="GO" id="GO:0097157">
    <property type="term" value="F:pre-mRNA intronic binding"/>
    <property type="evidence" value="ECO:0007669"/>
    <property type="project" value="TreeGrafter"/>
</dbReference>
<dbReference type="OrthoDB" id="277802at2759"/>
<evidence type="ECO:0000256" key="2">
    <source>
        <dbReference type="PROSITE-ProRule" id="PRU00176"/>
    </source>
</evidence>
<reference evidence="6" key="1">
    <citation type="submission" date="2025-08" db="UniProtKB">
        <authorList>
            <consortium name="RefSeq"/>
        </authorList>
    </citation>
    <scope>IDENTIFICATION</scope>
    <source>
        <tissue evidence="6">Whole sample</tissue>
    </source>
</reference>
<dbReference type="PANTHER" id="PTHR16105:SF2">
    <property type="entry name" value="RNA-BINDING PROTEIN 41"/>
    <property type="match status" value="1"/>
</dbReference>
<evidence type="ECO:0000256" key="1">
    <source>
        <dbReference type="ARBA" id="ARBA00022884"/>
    </source>
</evidence>
<feature type="domain" description="RRM" evidence="4">
    <location>
        <begin position="297"/>
        <end position="375"/>
    </location>
</feature>
<protein>
    <submittedName>
        <fullName evidence="6">RNA-binding protein 41-like</fullName>
    </submittedName>
</protein>
<dbReference type="PANTHER" id="PTHR16105">
    <property type="entry name" value="RNA-BINDING REGION-CONTAINING PROTEIN 3"/>
    <property type="match status" value="1"/>
</dbReference>
<dbReference type="AlphaFoldDB" id="A0A8B8D765"/>
<dbReference type="GO" id="GO:0030626">
    <property type="term" value="F:U12 snRNA binding"/>
    <property type="evidence" value="ECO:0007669"/>
    <property type="project" value="TreeGrafter"/>
</dbReference>
<evidence type="ECO:0000259" key="4">
    <source>
        <dbReference type="PROSITE" id="PS50102"/>
    </source>
</evidence>
<dbReference type="InterPro" id="IPR000504">
    <property type="entry name" value="RRM_dom"/>
</dbReference>
<accession>A0A8B8D765</accession>
<dbReference type="GO" id="GO:0005689">
    <property type="term" value="C:U12-type spliceosomal complex"/>
    <property type="evidence" value="ECO:0007669"/>
    <property type="project" value="TreeGrafter"/>
</dbReference>
<dbReference type="PROSITE" id="PS50102">
    <property type="entry name" value="RRM"/>
    <property type="match status" value="1"/>
</dbReference>
<evidence type="ECO:0000256" key="3">
    <source>
        <dbReference type="SAM" id="MobiDB-lite"/>
    </source>
</evidence>
<dbReference type="KEGG" id="cvn:111124636"/>
<dbReference type="Proteomes" id="UP000694844">
    <property type="component" value="Chromosome 3"/>
</dbReference>
<dbReference type="GO" id="GO:0000398">
    <property type="term" value="P:mRNA splicing, via spliceosome"/>
    <property type="evidence" value="ECO:0007669"/>
    <property type="project" value="TreeGrafter"/>
</dbReference>
<feature type="region of interest" description="Disordered" evidence="3">
    <location>
        <begin position="185"/>
        <end position="244"/>
    </location>
</feature>
<name>A0A8B8D765_CRAVI</name>
<dbReference type="GeneID" id="111124636"/>
<dbReference type="InterPro" id="IPR012677">
    <property type="entry name" value="Nucleotide-bd_a/b_plait_sf"/>
</dbReference>
<dbReference type="SMART" id="SM00360">
    <property type="entry name" value="RRM"/>
    <property type="match status" value="1"/>
</dbReference>
<keyword evidence="1 2" id="KW-0694">RNA-binding</keyword>
<feature type="compositionally biased region" description="Basic residues" evidence="3">
    <location>
        <begin position="214"/>
        <end position="223"/>
    </location>
</feature>
<gene>
    <name evidence="6" type="primary">LOC111124636</name>
</gene>
<evidence type="ECO:0000313" key="6">
    <source>
        <dbReference type="RefSeq" id="XP_022323394.1"/>
    </source>
</evidence>
<dbReference type="SUPFAM" id="SSF54928">
    <property type="entry name" value="RNA-binding domain, RBD"/>
    <property type="match status" value="1"/>
</dbReference>
<keyword evidence="5" id="KW-1185">Reference proteome</keyword>
<dbReference type="InterPro" id="IPR035979">
    <property type="entry name" value="RBD_domain_sf"/>
</dbReference>
<dbReference type="Gene3D" id="3.30.70.330">
    <property type="match status" value="1"/>
</dbReference>
<sequence length="383" mass="43875">MDLTLQKKRWRPEIAPPKEEVVTEGQKQLKNLLEKQLQNDVTIQQQLSQKRTFTSASTHSPAIKSLSGLTTLDHFQEVDQLDVYTEELKKCGLTEEEIQLKIMADNRQRSQKKRNFGVDPSIMEEKLRTIEEKIKMKKVQLDQKEKFHGLKALTRHEMELERSLLRDCTSDDRRKVMSSLTTVLDPRDTSQSNNPMNQLPEILENITKGSNKEKSRRKRRQKNKNLSPEINLKYPANDEPQEEDSLEGVGEVATCERRPRTPVPEVSLEQINENKLTIEEIRNIPRFSNYAPGEPSQTLYVKNLSGKVHLEDLKSLFDKFSPEGSGGLEYRVLTGRMRGQAFITFPDVLTSSHALESVNGYCLKGKPVIIQYGRKNASNNTTA</sequence>